<evidence type="ECO:0000256" key="5">
    <source>
        <dbReference type="ARBA" id="ARBA00023001"/>
    </source>
</evidence>
<accession>A0A1V0B757</accession>
<comment type="similarity">
    <text evidence="2">Belongs to the glycosyl hydrolase 8 (cellulase D) family.</text>
</comment>
<dbReference type="RefSeq" id="WP_080050588.1">
    <property type="nucleotide sequence ID" value="NZ_CP020100.1"/>
</dbReference>
<dbReference type="Pfam" id="PF01270">
    <property type="entry name" value="Glyco_hydro_8"/>
    <property type="match status" value="1"/>
</dbReference>
<evidence type="ECO:0000256" key="6">
    <source>
        <dbReference type="ARBA" id="ARBA00023295"/>
    </source>
</evidence>
<evidence type="ECO:0000256" key="7">
    <source>
        <dbReference type="ARBA" id="ARBA00023326"/>
    </source>
</evidence>
<dbReference type="InterPro" id="IPR002037">
    <property type="entry name" value="Glyco_hydro_8"/>
</dbReference>
<gene>
    <name evidence="9" type="ORF">BVH74_13610</name>
</gene>
<keyword evidence="7" id="KW-0119">Carbohydrate metabolism</keyword>
<dbReference type="EC" id="3.2.1.4" evidence="3"/>
<protein>
    <recommendedName>
        <fullName evidence="3">cellulase</fullName>
        <ecNumber evidence="3">3.2.1.4</ecNumber>
    </recommendedName>
</protein>
<dbReference type="PRINTS" id="PR00735">
    <property type="entry name" value="GLHYDRLASE8"/>
</dbReference>
<evidence type="ECO:0000256" key="4">
    <source>
        <dbReference type="ARBA" id="ARBA00022801"/>
    </source>
</evidence>
<dbReference type="GO" id="GO:0008810">
    <property type="term" value="F:cellulase activity"/>
    <property type="evidence" value="ECO:0007669"/>
    <property type="project" value="UniProtKB-EC"/>
</dbReference>
<dbReference type="EMBL" id="CP020100">
    <property type="protein sequence ID" value="AQZ95721.1"/>
    <property type="molecule type" value="Genomic_DNA"/>
</dbReference>
<comment type="catalytic activity">
    <reaction evidence="1">
        <text>Endohydrolysis of (1-&gt;4)-beta-D-glucosidic linkages in cellulose, lichenin and cereal beta-D-glucans.</text>
        <dbReference type="EC" id="3.2.1.4"/>
    </reaction>
</comment>
<evidence type="ECO:0000256" key="8">
    <source>
        <dbReference type="SAM" id="SignalP"/>
    </source>
</evidence>
<dbReference type="STRING" id="1931241.BVH74_13610"/>
<dbReference type="AlphaFoldDB" id="A0A1V0B757"/>
<sequence length="367" mass="41461">MRALALASLLALPWQLMAAECQWPAWERYRQAMMSEDGRIIDRSSAQLITTSEGQSYAMFFALLANDRESFDKLVRWTSNNLAGGDLSQQLPAWQWGRDGEGQWRVLDSNNATDSDLWIAYSLLEAGRLWDEPDYTRLGTEMLWRTAAQSLRVVPDLGLMLLPGDRGFETSEGWRFNLSYLPPQLLQRFAQIAGVWAELATNSHQLMLLGSPKGFAPNWLHWRIGEGVHIPKDQAQGSYDAIRVYLWIGMLAPQAPGRAELLNHFQPMLEQTRSQGLPPEAVDSLSGETQGRGPAGFSAALLPMLQALEGYDDQLNAQRERLIQHPPAEDAYYNQSLLLFGQGWDEQRYRFDEAGRLQPAWTAPCHN</sequence>
<keyword evidence="10" id="KW-1185">Reference proteome</keyword>
<keyword evidence="6" id="KW-0326">Glycosidase</keyword>
<evidence type="ECO:0000256" key="1">
    <source>
        <dbReference type="ARBA" id="ARBA00000966"/>
    </source>
</evidence>
<dbReference type="GO" id="GO:0030245">
    <property type="term" value="P:cellulose catabolic process"/>
    <property type="evidence" value="ECO:0007669"/>
    <property type="project" value="UniProtKB-KW"/>
</dbReference>
<dbReference type="NCBIfam" id="NF008305">
    <property type="entry name" value="PRK11097.1"/>
    <property type="match status" value="1"/>
</dbReference>
<dbReference type="Proteomes" id="UP000243488">
    <property type="component" value="Chromosome"/>
</dbReference>
<feature type="chain" id="PRO_5012279078" description="cellulase" evidence="8">
    <location>
        <begin position="19"/>
        <end position="367"/>
    </location>
</feature>
<keyword evidence="5" id="KW-0136">Cellulose degradation</keyword>
<dbReference type="Gene3D" id="1.50.10.10">
    <property type="match status" value="1"/>
</dbReference>
<evidence type="ECO:0000313" key="10">
    <source>
        <dbReference type="Proteomes" id="UP000243488"/>
    </source>
</evidence>
<dbReference type="KEGG" id="ppha:BVH74_13610"/>
<reference evidence="9 10" key="1">
    <citation type="submission" date="2017-03" db="EMBL/GenBank/DDBJ databases">
        <title>Complete genome sequence of the novel DNRA strain Pseudomonas sp. S-6-2 isolated from Chinese polluted river sediment. Journal of Biotechnology.</title>
        <authorList>
            <person name="Li J."/>
            <person name="Xiang F."/>
            <person name="Wang L."/>
            <person name="Xi L."/>
            <person name="Liu J."/>
        </authorList>
    </citation>
    <scope>NUCLEOTIDE SEQUENCE [LARGE SCALE GENOMIC DNA]</scope>
    <source>
        <strain evidence="9 10">S-6-2</strain>
    </source>
</reference>
<evidence type="ECO:0000256" key="2">
    <source>
        <dbReference type="ARBA" id="ARBA00009209"/>
    </source>
</evidence>
<keyword evidence="4" id="KW-0378">Hydrolase</keyword>
<name>A0A1V0B757_9GAMM</name>
<keyword evidence="7" id="KW-0624">Polysaccharide degradation</keyword>
<proteinExistence type="inferred from homology"/>
<organism evidence="9 10">
    <name type="scientific">Halopseudomonas phragmitis</name>
    <dbReference type="NCBI Taxonomy" id="1931241"/>
    <lineage>
        <taxon>Bacteria</taxon>
        <taxon>Pseudomonadati</taxon>
        <taxon>Pseudomonadota</taxon>
        <taxon>Gammaproteobacteria</taxon>
        <taxon>Pseudomonadales</taxon>
        <taxon>Pseudomonadaceae</taxon>
        <taxon>Halopseudomonas</taxon>
    </lineage>
</organism>
<dbReference type="InterPro" id="IPR012341">
    <property type="entry name" value="6hp_glycosidase-like_sf"/>
</dbReference>
<keyword evidence="8" id="KW-0732">Signal</keyword>
<evidence type="ECO:0000313" key="9">
    <source>
        <dbReference type="EMBL" id="AQZ95721.1"/>
    </source>
</evidence>
<evidence type="ECO:0000256" key="3">
    <source>
        <dbReference type="ARBA" id="ARBA00012601"/>
    </source>
</evidence>
<dbReference type="InterPro" id="IPR008928">
    <property type="entry name" value="6-hairpin_glycosidase_sf"/>
</dbReference>
<dbReference type="SUPFAM" id="SSF48208">
    <property type="entry name" value="Six-hairpin glycosidases"/>
    <property type="match status" value="1"/>
</dbReference>
<feature type="signal peptide" evidence="8">
    <location>
        <begin position="1"/>
        <end position="18"/>
    </location>
</feature>